<sequence>MPPRALSRPPFAGIGSGSVQFPSPQRPASSQGRPHTPSFDTPSSATPSSYHRRGTTTSASHPTPTASSRIDYRIGSSAVSESLSKAYFYDVVLEAQSTSASIDQDQPGVLLPWLGSVVVDHTGVTDDDDPTGSPDAMPRSGSGSSINAISPAIDQQPRPDSATQFDPARFQGRVQELIDTERSYIRRIEALHQKYAVPLRRLAKDRDTAIIPIYEAQRLFGNIGEIVGANQAFLNDLDALAASGPDAIRAGLGDVVYRHMSCFSCYTDYLANFEKAKHIERTLAKHRGFQEFADRTKYAMVGLGNVGIRDLLMEPVQRIPRYKLLLDGIIKHMGPRDPQRGRLEDAVVLASRIASCEADDKTKRAAVLWSFSRNVDDFPAGLISVHRQFLDCVDVDDFPLEALAAMGGATSSTGTPAAPAAAGGKTIHCTLFLFDDRLAIAKRASSSICGRKAVGLDDLNRLADQMKTFTERSSGSGGGSGGGGASALLGTSRKGDLSFRGVVDILDLEALDLGGSDFQLNFLRPPSLVSGDRWTGRPVRQYVTVDTASAAAAGSNGRGTPRGFESGGGSDMAARLEKTRFLESLWRAKALFKAKEHRSHVRCQVLPAMRPHQQQQDRPDLDAAADHGLDALAAREAEARRVVYWNVYTRRSYLTEPHKAPLALHVNFQREADPLPLGPELAPAHAALEVVHVDDAYGECQMSTRSKLVDPERSSEVTVVQCSDLPLRMAQLAAETARLMGGQMRVHTLSQPATPSSSGNQHHRTGRLEQFGRSLLFGGSAGGGGSGASDVFGSPARRTKSNASKSTSAYSSSDAPSTSSRAMTFSTNATSVSSRAGMLESIMTGGNDGSISRNHRAGLAVDSPESSGGSGGGFLGSPRRLMKKRRSSSVGPPSMAASERSPSRGPPERMSRTRGPTPEPGYISTANGHLDVHGSPATPSSQQGHLRSSRLGGGGHQRAKTESFSASIRSPLALADAEDVAYRADVSREPSTSTQGSSAVAAHRHARSSSSAGHAGPVRATTPLNIRRKPPPREDESEDEERLGVSTPAHTRTPSGPRGLPSANDATPTASRPATKRDSLRIDGAEAASDAEELNADPAANGEAPGRPSLSESETSTERGHGGGDAVVMPPASPQKPGEQVIPKRSTSSVSRQRGVEEARKRARAVEDSVRSIRDEVKRLKVENVGGAEAGTASMRRSVRVGAMQEADLNTITDVHTSSVDRLLTLIADLEARLSSSMRMNERLLVHPPPPAGSSSSSSSTGAATAASASATELSSLRAQVATLQRKCDLLTTLETDGRMENTELHKAFNEELDAMYDDTQRPESDELARLRDEIKRVKRQRNEVSVANKKLHRDLELERVQCAVYREMLEENGLL</sequence>
<feature type="compositionally biased region" description="Low complexity" evidence="1">
    <location>
        <begin position="55"/>
        <end position="68"/>
    </location>
</feature>
<dbReference type="EMBL" id="OOIP01000005">
    <property type="protein sequence ID" value="SPO36739.1"/>
    <property type="molecule type" value="Genomic_DNA"/>
</dbReference>
<gene>
    <name evidence="3" type="ORF">PSFLO_02210</name>
</gene>
<reference evidence="3 4" key="1">
    <citation type="submission" date="2018-03" db="EMBL/GenBank/DDBJ databases">
        <authorList>
            <person name="Guldener U."/>
        </authorList>
    </citation>
    <scope>NUCLEOTIDE SEQUENCE [LARGE SCALE GENOMIC DNA]</scope>
    <source>
        <strain evidence="3 4">DAOM196992</strain>
    </source>
</reference>
<dbReference type="OrthoDB" id="660555at2759"/>
<dbReference type="SMART" id="SM00325">
    <property type="entry name" value="RhoGEF"/>
    <property type="match status" value="1"/>
</dbReference>
<evidence type="ECO:0000313" key="4">
    <source>
        <dbReference type="Proteomes" id="UP000323386"/>
    </source>
</evidence>
<keyword evidence="4" id="KW-1185">Reference proteome</keyword>
<feature type="compositionally biased region" description="Low complexity" evidence="1">
    <location>
        <begin position="1253"/>
        <end position="1267"/>
    </location>
</feature>
<name>A0A5C3EZZ3_9BASI</name>
<evidence type="ECO:0000256" key="1">
    <source>
        <dbReference type="SAM" id="MobiDB-lite"/>
    </source>
</evidence>
<dbReference type="InterPro" id="IPR000219">
    <property type="entry name" value="DH_dom"/>
</dbReference>
<dbReference type="CDD" id="cd00160">
    <property type="entry name" value="RhoGEF"/>
    <property type="match status" value="1"/>
</dbReference>
<feature type="region of interest" description="Disordered" evidence="1">
    <location>
        <begin position="1244"/>
        <end position="1267"/>
    </location>
</feature>
<dbReference type="GO" id="GO:0005737">
    <property type="term" value="C:cytoplasm"/>
    <property type="evidence" value="ECO:0007669"/>
    <property type="project" value="TreeGrafter"/>
</dbReference>
<feature type="compositionally biased region" description="Basic and acidic residues" evidence="1">
    <location>
        <begin position="1075"/>
        <end position="1084"/>
    </location>
</feature>
<feature type="compositionally biased region" description="Polar residues" evidence="1">
    <location>
        <begin position="17"/>
        <end position="49"/>
    </location>
</feature>
<evidence type="ECO:0000259" key="2">
    <source>
        <dbReference type="PROSITE" id="PS50010"/>
    </source>
</evidence>
<evidence type="ECO:0000313" key="3">
    <source>
        <dbReference type="EMBL" id="SPO36739.1"/>
    </source>
</evidence>
<dbReference type="PROSITE" id="PS50010">
    <property type="entry name" value="DH_2"/>
    <property type="match status" value="1"/>
</dbReference>
<dbReference type="InterPro" id="IPR035899">
    <property type="entry name" value="DBL_dom_sf"/>
</dbReference>
<feature type="region of interest" description="Disordered" evidence="1">
    <location>
        <begin position="782"/>
        <end position="1162"/>
    </location>
</feature>
<feature type="region of interest" description="Disordered" evidence="1">
    <location>
        <begin position="1"/>
        <end position="68"/>
    </location>
</feature>
<feature type="domain" description="DH" evidence="2">
    <location>
        <begin position="169"/>
        <end position="360"/>
    </location>
</feature>
<dbReference type="GO" id="GO:0005085">
    <property type="term" value="F:guanyl-nucleotide exchange factor activity"/>
    <property type="evidence" value="ECO:0007669"/>
    <property type="project" value="InterPro"/>
</dbReference>
<feature type="compositionally biased region" description="Polar residues" evidence="1">
    <location>
        <begin position="821"/>
        <end position="834"/>
    </location>
</feature>
<dbReference type="PANTHER" id="PTHR12673">
    <property type="entry name" value="FACIOGENITAL DYSPLASIA PROTEIN"/>
    <property type="match status" value="1"/>
</dbReference>
<dbReference type="Gene3D" id="1.20.900.10">
    <property type="entry name" value="Dbl homology (DH) domain"/>
    <property type="match status" value="1"/>
</dbReference>
<proteinExistence type="predicted"/>
<feature type="region of interest" description="Disordered" evidence="1">
    <location>
        <begin position="123"/>
        <end position="165"/>
    </location>
</feature>
<dbReference type="InterPro" id="IPR051092">
    <property type="entry name" value="FYVE_RhoGEF_PH"/>
</dbReference>
<accession>A0A5C3EZZ3</accession>
<dbReference type="SUPFAM" id="SSF48065">
    <property type="entry name" value="DBL homology domain (DH-domain)"/>
    <property type="match status" value="1"/>
</dbReference>
<organism evidence="3 4">
    <name type="scientific">Pseudozyma flocculosa</name>
    <dbReference type="NCBI Taxonomy" id="84751"/>
    <lineage>
        <taxon>Eukaryota</taxon>
        <taxon>Fungi</taxon>
        <taxon>Dikarya</taxon>
        <taxon>Basidiomycota</taxon>
        <taxon>Ustilaginomycotina</taxon>
        <taxon>Ustilaginomycetes</taxon>
        <taxon>Ustilaginales</taxon>
        <taxon>Ustilaginaceae</taxon>
        <taxon>Pseudozyma</taxon>
    </lineage>
</organism>
<dbReference type="Pfam" id="PF00621">
    <property type="entry name" value="RhoGEF"/>
    <property type="match status" value="1"/>
</dbReference>
<dbReference type="PANTHER" id="PTHR12673:SF270">
    <property type="entry name" value="FYVE-TYPE DOMAIN-CONTAINING PROTEIN"/>
    <property type="match status" value="1"/>
</dbReference>
<feature type="compositionally biased region" description="Low complexity" evidence="1">
    <location>
        <begin position="801"/>
        <end position="820"/>
    </location>
</feature>
<dbReference type="Proteomes" id="UP000323386">
    <property type="component" value="Unassembled WGS sequence"/>
</dbReference>
<protein>
    <recommendedName>
        <fullName evidence="2">DH domain-containing protein</fullName>
    </recommendedName>
</protein>